<keyword evidence="2 5" id="KW-0812">Transmembrane</keyword>
<name>A0AA35WDN6_GEOBA</name>
<evidence type="ECO:0000259" key="6">
    <source>
        <dbReference type="PROSITE" id="PS50848"/>
    </source>
</evidence>
<comment type="caution">
    <text evidence="7">The sequence shown here is derived from an EMBL/GenBank/DDBJ whole genome shotgun (WGS) entry which is preliminary data.</text>
</comment>
<dbReference type="GO" id="GO:0140284">
    <property type="term" value="C:endoplasmic reticulum-endosome membrane contact site"/>
    <property type="evidence" value="ECO:0007669"/>
    <property type="project" value="TreeGrafter"/>
</dbReference>
<dbReference type="Gene3D" id="3.30.530.20">
    <property type="match status" value="1"/>
</dbReference>
<comment type="subcellular location">
    <subcellularLocation>
        <location evidence="1">Membrane</location>
        <topology evidence="1">Multi-pass membrane protein</topology>
    </subcellularLocation>
</comment>
<feature type="region of interest" description="Disordered" evidence="4">
    <location>
        <begin position="1"/>
        <end position="60"/>
    </location>
</feature>
<dbReference type="PRINTS" id="PR00978">
    <property type="entry name" value="STARPROTEIN"/>
</dbReference>
<keyword evidence="5" id="KW-1133">Transmembrane helix</keyword>
<evidence type="ECO:0000313" key="7">
    <source>
        <dbReference type="EMBL" id="CAI8013421.1"/>
    </source>
</evidence>
<sequence length="587" mass="66525">MSVNSRYTDTGRAREMAATSSHPYQHRGGAPPVSTERDGDPYYEDSTSSSDEDLEMAGSEADTRRLLDQRNEAGYPATLSATSASLYPQLAAQGVDYHGQPLVPGLPGNVAGHHNAQYGSVSSSLPSQGRNKTKRKRYRLPFLILLFFDCGLVIFLSIISYDSKKSKMDDPIPQLAYFSMDLKSNYFDLVLLAILRLVLNSLLYLLMGWVTRAIMGATTIASAIYVPLKAYYCWPLTSSEDGDFQDIPILLILFVSFVMPWAEAFFFEFKYLPAELGRLSTVSWKRWEFWLWPRALVRPDISDPPSLPDVTAQQQQVHRLYAPSTVSLDFRTPMGSNRNSPIPNHMIHGDRSYRTGPDEELPPISEEATPSPIIRRTLSVEDRRYKEEGEQVLQQMLEFTSSNDSWKFERTADGVTFRSRTWQGKKIWKAEKEMELGAGQLWNILYPGNEMPLWNPQCTLNESVYKVDEETDVVYSVTSAVGPVSSRDFVSLRQILRRDDFFISASVATTFSQKPAQPGKVRGENGPCGYKVVHIDDNRCLYIWVLNTDLKGWLPQSIIDQTFCGVITGTFKKLRQFIEQRRSEGRL</sequence>
<dbReference type="InterPro" id="IPR000799">
    <property type="entry name" value="StAR-like"/>
</dbReference>
<feature type="transmembrane region" description="Helical" evidence="5">
    <location>
        <begin position="186"/>
        <end position="206"/>
    </location>
</feature>
<dbReference type="GO" id="GO:0008289">
    <property type="term" value="F:lipid binding"/>
    <property type="evidence" value="ECO:0007669"/>
    <property type="project" value="InterPro"/>
</dbReference>
<dbReference type="Proteomes" id="UP001174909">
    <property type="component" value="Unassembled WGS sequence"/>
</dbReference>
<reference evidence="7" key="1">
    <citation type="submission" date="2023-03" db="EMBL/GenBank/DDBJ databases">
        <authorList>
            <person name="Steffen K."/>
            <person name="Cardenas P."/>
        </authorList>
    </citation>
    <scope>NUCLEOTIDE SEQUENCE</scope>
</reference>
<accession>A0AA35WDN6</accession>
<evidence type="ECO:0000256" key="3">
    <source>
        <dbReference type="ARBA" id="ARBA00023136"/>
    </source>
</evidence>
<dbReference type="Pfam" id="PF10457">
    <property type="entry name" value="MENTAL"/>
    <property type="match status" value="1"/>
</dbReference>
<dbReference type="GO" id="GO:0005789">
    <property type="term" value="C:endoplasmic reticulum membrane"/>
    <property type="evidence" value="ECO:0007669"/>
    <property type="project" value="TreeGrafter"/>
</dbReference>
<dbReference type="PANTHER" id="PTHR46121">
    <property type="entry name" value="STEROIDOGENIC ACUTE REGULATORY PROTEIN-LIKE"/>
    <property type="match status" value="1"/>
</dbReference>
<evidence type="ECO:0000256" key="4">
    <source>
        <dbReference type="SAM" id="MobiDB-lite"/>
    </source>
</evidence>
<dbReference type="GO" id="GO:0099044">
    <property type="term" value="P:vesicle tethering to endoplasmic reticulum"/>
    <property type="evidence" value="ECO:0007669"/>
    <property type="project" value="TreeGrafter"/>
</dbReference>
<evidence type="ECO:0000256" key="5">
    <source>
        <dbReference type="SAM" id="Phobius"/>
    </source>
</evidence>
<dbReference type="EMBL" id="CASHTH010001259">
    <property type="protein sequence ID" value="CAI8013421.1"/>
    <property type="molecule type" value="Genomic_DNA"/>
</dbReference>
<dbReference type="InterPro" id="IPR023393">
    <property type="entry name" value="START-like_dom_sf"/>
</dbReference>
<dbReference type="Pfam" id="PF01852">
    <property type="entry name" value="START"/>
    <property type="match status" value="1"/>
</dbReference>
<dbReference type="AlphaFoldDB" id="A0AA35WDN6"/>
<protein>
    <submittedName>
        <fullName evidence="7">StAR-related lipid transfer protein 3</fullName>
    </submittedName>
</protein>
<dbReference type="InterPro" id="IPR002913">
    <property type="entry name" value="START_lipid-bd_dom"/>
</dbReference>
<dbReference type="GO" id="GO:0031902">
    <property type="term" value="C:late endosome membrane"/>
    <property type="evidence" value="ECO:0007669"/>
    <property type="project" value="TreeGrafter"/>
</dbReference>
<dbReference type="GO" id="GO:0005765">
    <property type="term" value="C:lysosomal membrane"/>
    <property type="evidence" value="ECO:0007669"/>
    <property type="project" value="TreeGrafter"/>
</dbReference>
<proteinExistence type="predicted"/>
<dbReference type="InterPro" id="IPR019498">
    <property type="entry name" value="MENTAL"/>
</dbReference>
<dbReference type="PROSITE" id="PS50848">
    <property type="entry name" value="START"/>
    <property type="match status" value="1"/>
</dbReference>
<feature type="domain" description="START" evidence="6">
    <location>
        <begin position="401"/>
        <end position="583"/>
    </location>
</feature>
<dbReference type="SMART" id="SM00234">
    <property type="entry name" value="START"/>
    <property type="match status" value="1"/>
</dbReference>
<keyword evidence="3 5" id="KW-0472">Membrane</keyword>
<organism evidence="7 8">
    <name type="scientific">Geodia barretti</name>
    <name type="common">Barrett's horny sponge</name>
    <dbReference type="NCBI Taxonomy" id="519541"/>
    <lineage>
        <taxon>Eukaryota</taxon>
        <taxon>Metazoa</taxon>
        <taxon>Porifera</taxon>
        <taxon>Demospongiae</taxon>
        <taxon>Heteroscleromorpha</taxon>
        <taxon>Tetractinellida</taxon>
        <taxon>Astrophorina</taxon>
        <taxon>Geodiidae</taxon>
        <taxon>Geodia</taxon>
    </lineage>
</organism>
<evidence type="ECO:0000256" key="2">
    <source>
        <dbReference type="ARBA" id="ARBA00022692"/>
    </source>
</evidence>
<feature type="transmembrane region" description="Helical" evidence="5">
    <location>
        <begin position="140"/>
        <end position="161"/>
    </location>
</feature>
<evidence type="ECO:0000256" key="1">
    <source>
        <dbReference type="ARBA" id="ARBA00004141"/>
    </source>
</evidence>
<feature type="transmembrane region" description="Helical" evidence="5">
    <location>
        <begin position="247"/>
        <end position="269"/>
    </location>
</feature>
<gene>
    <name evidence="7" type="ORF">GBAR_LOCUS8508</name>
</gene>
<dbReference type="InterPro" id="IPR051869">
    <property type="entry name" value="STARD3"/>
</dbReference>
<evidence type="ECO:0000313" key="8">
    <source>
        <dbReference type="Proteomes" id="UP001174909"/>
    </source>
</evidence>
<dbReference type="PANTHER" id="PTHR46121:SF4">
    <property type="entry name" value="STEROIDOGENIC ACUTE REGULATORY PROTEIN-LIKE"/>
    <property type="match status" value="1"/>
</dbReference>
<keyword evidence="8" id="KW-1185">Reference proteome</keyword>
<dbReference type="SUPFAM" id="SSF55961">
    <property type="entry name" value="Bet v1-like"/>
    <property type="match status" value="1"/>
</dbReference>